<evidence type="ECO:0000256" key="6">
    <source>
        <dbReference type="SAM" id="Phobius"/>
    </source>
</evidence>
<dbReference type="GO" id="GO:0009234">
    <property type="term" value="P:menaquinone biosynthetic process"/>
    <property type="evidence" value="ECO:0007669"/>
    <property type="project" value="TreeGrafter"/>
</dbReference>
<name>A0A9W7L7J1_9STRA</name>
<feature type="transmembrane region" description="Helical" evidence="6">
    <location>
        <begin position="188"/>
        <end position="207"/>
    </location>
</feature>
<dbReference type="GO" id="GO:0042371">
    <property type="term" value="P:vitamin K biosynthetic process"/>
    <property type="evidence" value="ECO:0007669"/>
    <property type="project" value="TreeGrafter"/>
</dbReference>
<dbReference type="GO" id="GO:0016020">
    <property type="term" value="C:membrane"/>
    <property type="evidence" value="ECO:0007669"/>
    <property type="project" value="UniProtKB-SubCell"/>
</dbReference>
<feature type="transmembrane region" description="Helical" evidence="6">
    <location>
        <begin position="237"/>
        <end position="253"/>
    </location>
</feature>
<dbReference type="AlphaFoldDB" id="A0A9W7L7J1"/>
<dbReference type="InterPro" id="IPR000537">
    <property type="entry name" value="UbiA_prenyltransferase"/>
</dbReference>
<evidence type="ECO:0000313" key="8">
    <source>
        <dbReference type="Proteomes" id="UP001165065"/>
    </source>
</evidence>
<protein>
    <recommendedName>
        <fullName evidence="9">UbiA prenyltransferase</fullName>
    </recommendedName>
</protein>
<proteinExistence type="predicted"/>
<evidence type="ECO:0000256" key="4">
    <source>
        <dbReference type="ARBA" id="ARBA00022989"/>
    </source>
</evidence>
<feature type="transmembrane region" description="Helical" evidence="6">
    <location>
        <begin position="111"/>
        <end position="131"/>
    </location>
</feature>
<dbReference type="EMBL" id="BRYA01000061">
    <property type="protein sequence ID" value="GMI35879.1"/>
    <property type="molecule type" value="Genomic_DNA"/>
</dbReference>
<comment type="subcellular location">
    <subcellularLocation>
        <location evidence="1">Membrane</location>
        <topology evidence="1">Multi-pass membrane protein</topology>
    </subcellularLocation>
</comment>
<dbReference type="PANTHER" id="PTHR13929:SF0">
    <property type="entry name" value="UBIA PRENYLTRANSFERASE DOMAIN-CONTAINING PROTEIN 1"/>
    <property type="match status" value="1"/>
</dbReference>
<evidence type="ECO:0000256" key="1">
    <source>
        <dbReference type="ARBA" id="ARBA00004141"/>
    </source>
</evidence>
<accession>A0A9W7L7J1</accession>
<feature type="transmembrane region" description="Helical" evidence="6">
    <location>
        <begin position="138"/>
        <end position="160"/>
    </location>
</feature>
<evidence type="ECO:0000256" key="2">
    <source>
        <dbReference type="ARBA" id="ARBA00022679"/>
    </source>
</evidence>
<dbReference type="CDD" id="cd13962">
    <property type="entry name" value="PT_UbiA_UBIAD1"/>
    <property type="match status" value="1"/>
</dbReference>
<keyword evidence="2" id="KW-0808">Transferase</keyword>
<keyword evidence="3 6" id="KW-0812">Transmembrane</keyword>
<reference evidence="8" key="1">
    <citation type="journal article" date="2023" name="Commun. Biol.">
        <title>Genome analysis of Parmales, the sister group of diatoms, reveals the evolutionary specialization of diatoms from phago-mixotrophs to photoautotrophs.</title>
        <authorList>
            <person name="Ban H."/>
            <person name="Sato S."/>
            <person name="Yoshikawa S."/>
            <person name="Yamada K."/>
            <person name="Nakamura Y."/>
            <person name="Ichinomiya M."/>
            <person name="Sato N."/>
            <person name="Blanc-Mathieu R."/>
            <person name="Endo H."/>
            <person name="Kuwata A."/>
            <person name="Ogata H."/>
        </authorList>
    </citation>
    <scope>NUCLEOTIDE SEQUENCE [LARGE SCALE GENOMIC DNA]</scope>
</reference>
<evidence type="ECO:0000256" key="5">
    <source>
        <dbReference type="ARBA" id="ARBA00023136"/>
    </source>
</evidence>
<evidence type="ECO:0008006" key="9">
    <source>
        <dbReference type="Google" id="ProtNLM"/>
    </source>
</evidence>
<organism evidence="7 8">
    <name type="scientific">Triparma columacea</name>
    <dbReference type="NCBI Taxonomy" id="722753"/>
    <lineage>
        <taxon>Eukaryota</taxon>
        <taxon>Sar</taxon>
        <taxon>Stramenopiles</taxon>
        <taxon>Ochrophyta</taxon>
        <taxon>Bolidophyceae</taxon>
        <taxon>Parmales</taxon>
        <taxon>Triparmaceae</taxon>
        <taxon>Triparma</taxon>
    </lineage>
</organism>
<keyword evidence="4 6" id="KW-1133">Transmembrane helix</keyword>
<dbReference type="InterPro" id="IPR026046">
    <property type="entry name" value="UBIAD1"/>
</dbReference>
<gene>
    <name evidence="7" type="ORF">TrCOL_g9844</name>
</gene>
<dbReference type="PANTHER" id="PTHR13929">
    <property type="entry name" value="1,4-DIHYDROXY-2-NAPHTHOATE OCTAPRENYLTRANSFERASE"/>
    <property type="match status" value="1"/>
</dbReference>
<evidence type="ECO:0000256" key="3">
    <source>
        <dbReference type="ARBA" id="ARBA00022692"/>
    </source>
</evidence>
<dbReference type="Pfam" id="PF01040">
    <property type="entry name" value="UbiA"/>
    <property type="match status" value="1"/>
</dbReference>
<sequence>MSLLSILYASRPWSFTASLIPLLHLSLLYPSPTNSKLLTYLTWLPVLLSQACSNYVNTYTDYHIGVDSLTSSGGDRGIRDGHVTEGGAIRMAVATGALSFSAHWLCVRGDFATWIDCVYLAGVIVSVGYTASPLRLKYIGLGDLSVFLVFNPLLVSYYLYGSLVLPPPTEPLDVGHLLLPTDPDQRSLLVSAVVNLLPLTLLTVAILHGNNLRDIEGDRKAGVTTVAGIMGETASRAYYAALVIGCYLGLWFLEFRGNDDAAAWGQGGRGGGLWEGVTVTPGRMAWLTLPLAWGNLRRVWRGEYDNLDEDTAKMHTAVGGVVAGGIWIMGW</sequence>
<dbReference type="GO" id="GO:0004659">
    <property type="term" value="F:prenyltransferase activity"/>
    <property type="evidence" value="ECO:0007669"/>
    <property type="project" value="InterPro"/>
</dbReference>
<evidence type="ECO:0000313" key="7">
    <source>
        <dbReference type="EMBL" id="GMI35879.1"/>
    </source>
</evidence>
<keyword evidence="8" id="KW-1185">Reference proteome</keyword>
<dbReference type="OrthoDB" id="203513at2759"/>
<dbReference type="Proteomes" id="UP001165065">
    <property type="component" value="Unassembled WGS sequence"/>
</dbReference>
<comment type="caution">
    <text evidence="7">The sequence shown here is derived from an EMBL/GenBank/DDBJ whole genome shotgun (WGS) entry which is preliminary data.</text>
</comment>
<keyword evidence="5 6" id="KW-0472">Membrane</keyword>